<reference evidence="3" key="1">
    <citation type="submission" date="2020-10" db="EMBL/GenBank/DDBJ databases">
        <title>The Whole-Genome Sequence of Metschnikowia persimmonesis, a Novel Endophytic Yeast Species Isolated from Medicinal Plant Diospyros kaki Thumb.</title>
        <authorList>
            <person name="Rahmat E."/>
            <person name="Kang Y."/>
        </authorList>
    </citation>
    <scope>NUCLEOTIDE SEQUENCE</scope>
    <source>
        <strain evidence="3">KIOM G15050</strain>
    </source>
</reference>
<dbReference type="OrthoDB" id="10633003at2759"/>
<accession>A0A8H7LEJ9</accession>
<gene>
    <name evidence="3" type="ORF">HF325_000182</name>
</gene>
<name>A0A8H7LEJ9_9ASCO</name>
<feature type="chain" id="PRO_5034986909" description="Secreted protein" evidence="2">
    <location>
        <begin position="22"/>
        <end position="353"/>
    </location>
</feature>
<evidence type="ECO:0008006" key="5">
    <source>
        <dbReference type="Google" id="ProtNLM"/>
    </source>
</evidence>
<dbReference type="AlphaFoldDB" id="A0A8H7LEJ9"/>
<feature type="signal peptide" evidence="2">
    <location>
        <begin position="1"/>
        <end position="21"/>
    </location>
</feature>
<sequence>MRPYFTYTVPLAIFLVLSMAATEPLTEVKDSELAQYSDHPVPNTTPRDPKKNKNEEIFEWDGENVRILILAPGGHVIEVGDDLLAGNDPSENVKGWAEGFTERANQINREILGDNNTAAEINDQLSGLFSLGEVCGSEAVKINKSKAMDLLEWFFARLRSFVQAGVFEYRQFEVLGEELGRQLSQISERVKTAPICNSEVLRQYLFAKQMFETMVEAIEPLRHYLTVHAPGNLLVYSMIDMNIQIMALCDNMGEPNPRADDYEAKVHRFVDYLNQWEQKFNNDPPSAFGTREAFKKQSQKATAALALLTQNIAPKPQSIRTSTSSEFETQHLVRIGFGPNQGIHQLSQHKSAN</sequence>
<proteinExistence type="predicted"/>
<evidence type="ECO:0000256" key="1">
    <source>
        <dbReference type="SAM" id="MobiDB-lite"/>
    </source>
</evidence>
<evidence type="ECO:0000313" key="4">
    <source>
        <dbReference type="Proteomes" id="UP000649328"/>
    </source>
</evidence>
<comment type="caution">
    <text evidence="3">The sequence shown here is derived from an EMBL/GenBank/DDBJ whole genome shotgun (WGS) entry which is preliminary data.</text>
</comment>
<dbReference type="Proteomes" id="UP000649328">
    <property type="component" value="Unassembled WGS sequence"/>
</dbReference>
<evidence type="ECO:0000256" key="2">
    <source>
        <dbReference type="SAM" id="SignalP"/>
    </source>
</evidence>
<dbReference type="EMBL" id="JACBPP010000001">
    <property type="protein sequence ID" value="KAF8004725.1"/>
    <property type="molecule type" value="Genomic_DNA"/>
</dbReference>
<keyword evidence="2" id="KW-0732">Signal</keyword>
<protein>
    <recommendedName>
        <fullName evidence="5">Secreted protein</fullName>
    </recommendedName>
</protein>
<keyword evidence="4" id="KW-1185">Reference proteome</keyword>
<evidence type="ECO:0000313" key="3">
    <source>
        <dbReference type="EMBL" id="KAF8004725.1"/>
    </source>
</evidence>
<feature type="region of interest" description="Disordered" evidence="1">
    <location>
        <begin position="31"/>
        <end position="52"/>
    </location>
</feature>
<organism evidence="3 4">
    <name type="scientific">Metschnikowia pulcherrima</name>
    <dbReference type="NCBI Taxonomy" id="27326"/>
    <lineage>
        <taxon>Eukaryota</taxon>
        <taxon>Fungi</taxon>
        <taxon>Dikarya</taxon>
        <taxon>Ascomycota</taxon>
        <taxon>Saccharomycotina</taxon>
        <taxon>Pichiomycetes</taxon>
        <taxon>Metschnikowiaceae</taxon>
        <taxon>Metschnikowia</taxon>
    </lineage>
</organism>